<evidence type="ECO:0000313" key="4">
    <source>
        <dbReference type="Proteomes" id="UP001201980"/>
    </source>
</evidence>
<feature type="region of interest" description="Disordered" evidence="2">
    <location>
        <begin position="284"/>
        <end position="339"/>
    </location>
</feature>
<dbReference type="CDD" id="cd00067">
    <property type="entry name" value="GAL4"/>
    <property type="match status" value="1"/>
</dbReference>
<feature type="region of interest" description="Disordered" evidence="2">
    <location>
        <begin position="405"/>
        <end position="528"/>
    </location>
</feature>
<proteinExistence type="predicted"/>
<dbReference type="AlphaFoldDB" id="A0AAD5RX13"/>
<evidence type="ECO:0008006" key="5">
    <source>
        <dbReference type="Google" id="ProtNLM"/>
    </source>
</evidence>
<sequence length="528" mass="57430">MMANGQEADLHKRKRSPEDNGRQPGHPERIPQPPPPQSVGATPINYLTIGSTERLKLIHGDADTFSDVISLLDQYEGVLFRHESFAANLGAKLPAPRLLKALEGAFEGPIKATPTTDCPLGSVTPTWLDIVKFAKTNPNEFTLTSTPDHGRACQFYLKGYHVEITEDDWRLIMSGAMDRLLPVFPSPFEEDESAELATLEILDKRLQYLIKKADEVARKARQLNWHLSGRKATMDSRRMPPQGQGMGFQAVNHPARSGPNPGYNLKEDLLQQFQSPTVSLAASNRALGSSVPPTPTTHSVVTTPKPTASHQLTSRPSPAFMGETSQLGPASAAAPAEDPSALHRPLITARIEKLARGEPIYPPCDRCRRLKVPCVKHLTACQGCTKKHAKCGWKFVTDDELAYIKGQGAGGPPQIDDMEGEPSIPPERTSQDTTQTQTVLAPASETPKMDQHTRGPRDISNILRQDEPPESEQVGQGRSERAEQGLGISGHPPASVRDHSLLSHMASVATAEAEARAAAASNSPHMPR</sequence>
<feature type="compositionally biased region" description="Low complexity" evidence="2">
    <location>
        <begin position="296"/>
        <end position="307"/>
    </location>
</feature>
<dbReference type="Proteomes" id="UP001201980">
    <property type="component" value="Unassembled WGS sequence"/>
</dbReference>
<feature type="region of interest" description="Disordered" evidence="2">
    <location>
        <begin position="1"/>
        <end position="43"/>
    </location>
</feature>
<keyword evidence="1" id="KW-0539">Nucleus</keyword>
<gene>
    <name evidence="3" type="ORF">MKZ38_003507</name>
</gene>
<comment type="caution">
    <text evidence="3">The sequence shown here is derived from an EMBL/GenBank/DDBJ whole genome shotgun (WGS) entry which is preliminary data.</text>
</comment>
<dbReference type="GO" id="GO:0008270">
    <property type="term" value="F:zinc ion binding"/>
    <property type="evidence" value="ECO:0007669"/>
    <property type="project" value="InterPro"/>
</dbReference>
<evidence type="ECO:0000256" key="2">
    <source>
        <dbReference type="SAM" id="MobiDB-lite"/>
    </source>
</evidence>
<reference evidence="3" key="1">
    <citation type="submission" date="2022-07" db="EMBL/GenBank/DDBJ databases">
        <title>Draft genome sequence of Zalerion maritima ATCC 34329, a (micro)plastics degrading marine fungus.</title>
        <authorList>
            <person name="Paco A."/>
            <person name="Goncalves M.F.M."/>
            <person name="Rocha-Santos T.A.P."/>
            <person name="Alves A."/>
        </authorList>
    </citation>
    <scope>NUCLEOTIDE SEQUENCE</scope>
    <source>
        <strain evidence="3">ATCC 34329</strain>
    </source>
</reference>
<protein>
    <recommendedName>
        <fullName evidence="5">Zn(2)-C6 fungal-type domain-containing protein</fullName>
    </recommendedName>
</protein>
<evidence type="ECO:0000256" key="1">
    <source>
        <dbReference type="ARBA" id="ARBA00023242"/>
    </source>
</evidence>
<feature type="compositionally biased region" description="Basic and acidic residues" evidence="2">
    <location>
        <begin position="447"/>
        <end position="457"/>
    </location>
</feature>
<dbReference type="InterPro" id="IPR001138">
    <property type="entry name" value="Zn2Cys6_DnaBD"/>
</dbReference>
<evidence type="ECO:0000313" key="3">
    <source>
        <dbReference type="EMBL" id="KAJ2906024.1"/>
    </source>
</evidence>
<name>A0AAD5RX13_9PEZI</name>
<feature type="compositionally biased region" description="Low complexity" evidence="2">
    <location>
        <begin position="329"/>
        <end position="339"/>
    </location>
</feature>
<accession>A0AAD5RX13</accession>
<dbReference type="EMBL" id="JAKWBI020000020">
    <property type="protein sequence ID" value="KAJ2906024.1"/>
    <property type="molecule type" value="Genomic_DNA"/>
</dbReference>
<keyword evidence="4" id="KW-1185">Reference proteome</keyword>
<feature type="compositionally biased region" description="Low complexity" evidence="2">
    <location>
        <begin position="506"/>
        <end position="521"/>
    </location>
</feature>
<feature type="compositionally biased region" description="Basic and acidic residues" evidence="2">
    <location>
        <begin position="16"/>
        <end position="29"/>
    </location>
</feature>
<dbReference type="GO" id="GO:0000981">
    <property type="term" value="F:DNA-binding transcription factor activity, RNA polymerase II-specific"/>
    <property type="evidence" value="ECO:0007669"/>
    <property type="project" value="InterPro"/>
</dbReference>
<organism evidence="3 4">
    <name type="scientific">Zalerion maritima</name>
    <dbReference type="NCBI Taxonomy" id="339359"/>
    <lineage>
        <taxon>Eukaryota</taxon>
        <taxon>Fungi</taxon>
        <taxon>Dikarya</taxon>
        <taxon>Ascomycota</taxon>
        <taxon>Pezizomycotina</taxon>
        <taxon>Sordariomycetes</taxon>
        <taxon>Lulworthiomycetidae</taxon>
        <taxon>Lulworthiales</taxon>
        <taxon>Lulworthiaceae</taxon>
        <taxon>Zalerion</taxon>
    </lineage>
</organism>